<keyword evidence="1" id="KW-0472">Membrane</keyword>
<evidence type="ECO:0000313" key="3">
    <source>
        <dbReference type="Proteomes" id="UP000245535"/>
    </source>
</evidence>
<proteinExistence type="predicted"/>
<evidence type="ECO:0000313" key="2">
    <source>
        <dbReference type="EMBL" id="PWJ42095.1"/>
    </source>
</evidence>
<accession>A0A315Z956</accession>
<dbReference type="Proteomes" id="UP000245535">
    <property type="component" value="Unassembled WGS sequence"/>
</dbReference>
<keyword evidence="3" id="KW-1185">Reference proteome</keyword>
<gene>
    <name evidence="2" type="ORF">BC781_103345</name>
</gene>
<dbReference type="EMBL" id="QGDO01000003">
    <property type="protein sequence ID" value="PWJ42095.1"/>
    <property type="molecule type" value="Genomic_DNA"/>
</dbReference>
<comment type="caution">
    <text evidence="2">The sequence shown here is derived from an EMBL/GenBank/DDBJ whole genome shotgun (WGS) entry which is preliminary data.</text>
</comment>
<keyword evidence="1" id="KW-1133">Transmembrane helix</keyword>
<reference evidence="2 3" key="1">
    <citation type="submission" date="2018-03" db="EMBL/GenBank/DDBJ databases">
        <title>Genomic Encyclopedia of Archaeal and Bacterial Type Strains, Phase II (KMG-II): from individual species to whole genera.</title>
        <authorList>
            <person name="Goeker M."/>
        </authorList>
    </citation>
    <scope>NUCLEOTIDE SEQUENCE [LARGE SCALE GENOMIC DNA]</scope>
    <source>
        <strain evidence="2 3">DSM 28229</strain>
    </source>
</reference>
<sequence length="409" mass="46813">MMYFEMNTLTFVGVLQALEAMIKYKNEDQLEYTKGNTNPLSVLISSENGEFLALEQEYLKLLSQQDISAKMLEKAYSMLVEKYPSSSSMPFSAIYFNENNQLCSYHSGGHHLFLLRGGMLIRLNKKDNSTISTFINQDLDSESTSEVLENVKLIHGDLLLLCPNRLLNYVDSYYLQKIVSSNQTLAEKKQTINDILQKETTESISFILKEVKGKVEKQPLATPMNQKQKIFKIIQTKDFIAFASMVGFVGLILGFHLFTFSNLTSDKEDTKAKNEILLADLDKKDDQLASIIANEKLEKDWIIQRSFDRLDTEKCRLYALFRDDEGVLKSSDVAHLFHVPTATIKYIPVGKEGWFIVPVKGVHFVKKGDTFKKVAKQYYADQAKAAVLLQMFNRNWQIGKYAFLPFEEN</sequence>
<keyword evidence="1" id="KW-0812">Transmembrane</keyword>
<organism evidence="2 3">
    <name type="scientific">Sediminitomix flava</name>
    <dbReference type="NCBI Taxonomy" id="379075"/>
    <lineage>
        <taxon>Bacteria</taxon>
        <taxon>Pseudomonadati</taxon>
        <taxon>Bacteroidota</taxon>
        <taxon>Cytophagia</taxon>
        <taxon>Cytophagales</taxon>
        <taxon>Flammeovirgaceae</taxon>
        <taxon>Sediminitomix</taxon>
    </lineage>
</organism>
<evidence type="ECO:0000256" key="1">
    <source>
        <dbReference type="SAM" id="Phobius"/>
    </source>
</evidence>
<dbReference type="AlphaFoldDB" id="A0A315Z956"/>
<feature type="transmembrane region" description="Helical" evidence="1">
    <location>
        <begin position="239"/>
        <end position="258"/>
    </location>
</feature>
<protein>
    <submittedName>
        <fullName evidence="2">Uncharacterized protein</fullName>
    </submittedName>
</protein>
<name>A0A315Z956_SEDFL</name>